<dbReference type="PROSITE" id="PS51471">
    <property type="entry name" value="FE2OG_OXY"/>
    <property type="match status" value="1"/>
</dbReference>
<evidence type="ECO:0000256" key="2">
    <source>
        <dbReference type="RuleBase" id="RU003682"/>
    </source>
</evidence>
<dbReference type="PANTHER" id="PTHR47990">
    <property type="entry name" value="2-OXOGLUTARATE (2OG) AND FE(II)-DEPENDENT OXYGENASE SUPERFAMILY PROTEIN-RELATED"/>
    <property type="match status" value="1"/>
</dbReference>
<keyword evidence="2" id="KW-0479">Metal-binding</keyword>
<dbReference type="SUPFAM" id="SSF51197">
    <property type="entry name" value="Clavaminate synthase-like"/>
    <property type="match status" value="1"/>
</dbReference>
<accession>A0A443HS92</accession>
<dbReference type="Proteomes" id="UP000283841">
    <property type="component" value="Unassembled WGS sequence"/>
</dbReference>
<dbReference type="InterPro" id="IPR050231">
    <property type="entry name" value="Iron_ascorbate_oxido_reductase"/>
</dbReference>
<dbReference type="EMBL" id="RCNU01000007">
    <property type="protein sequence ID" value="RWQ94706.1"/>
    <property type="molecule type" value="Genomic_DNA"/>
</dbReference>
<feature type="domain" description="Fe2OG dioxygenase" evidence="3">
    <location>
        <begin position="203"/>
        <end position="307"/>
    </location>
</feature>
<comment type="similarity">
    <text evidence="1 2">Belongs to the iron/ascorbate-dependent oxidoreductase family.</text>
</comment>
<evidence type="ECO:0000313" key="5">
    <source>
        <dbReference type="Proteomes" id="UP000283841"/>
    </source>
</evidence>
<reference evidence="4 5" key="1">
    <citation type="journal article" date="2018" name="Front. Microbiol.">
        <title>Genomic and genetic insights into a cosmopolitan fungus, Paecilomyces variotii (Eurotiales).</title>
        <authorList>
            <person name="Urquhart A.S."/>
            <person name="Mondo S.J."/>
            <person name="Makela M.R."/>
            <person name="Hane J.K."/>
            <person name="Wiebenga A."/>
            <person name="He G."/>
            <person name="Mihaltcheva S."/>
            <person name="Pangilinan J."/>
            <person name="Lipzen A."/>
            <person name="Barry K."/>
            <person name="de Vries R.P."/>
            <person name="Grigoriev I.V."/>
            <person name="Idnurm A."/>
        </authorList>
    </citation>
    <scope>NUCLEOTIDE SEQUENCE [LARGE SCALE GENOMIC DNA]</scope>
    <source>
        <strain evidence="4 5">CBS 101075</strain>
    </source>
</reference>
<protein>
    <recommendedName>
        <fullName evidence="3">Fe2OG dioxygenase domain-containing protein</fullName>
    </recommendedName>
</protein>
<dbReference type="GO" id="GO:0016491">
    <property type="term" value="F:oxidoreductase activity"/>
    <property type="evidence" value="ECO:0007669"/>
    <property type="project" value="UniProtKB-KW"/>
</dbReference>
<dbReference type="VEuPathDB" id="FungiDB:C8Q69DRAFT_471164"/>
<sequence>MTTTAAQIEIGSIMEARKVREPDTTTTFQELPIIDITDIDNPDLSKREALASKIYDACTRVGFFYIKNHGIASSSLEKITGEAGRFFKDLSLEQKTRLSRSRNEQHLGYSPFEKEKQPGANRIHLFESILFGREAAFDREFGAKVDPQQDAANQWPKEDELPGFKAAVGQYFGELLALSRKLTRIFALSLKLDERFFENMIDRPWSMLSMNYYADRVAEKPDVHSAIQAHTDHELFTILYQTGGAIALEVVNADGVWVPAPPIEGTFVVNIGDALSIWTNNIFVSTLHRAVNRSGTERFSIPFFFGANFDIVMETLPSCITETRPQKYKGITAGEHYLQKMNHSYGTVTV</sequence>
<dbReference type="Pfam" id="PF14226">
    <property type="entry name" value="DIOX_N"/>
    <property type="match status" value="1"/>
</dbReference>
<dbReference type="RefSeq" id="XP_028484351.1">
    <property type="nucleotide sequence ID" value="XM_028630887.1"/>
</dbReference>
<dbReference type="InterPro" id="IPR044861">
    <property type="entry name" value="IPNS-like_FE2OG_OXY"/>
</dbReference>
<dbReference type="InterPro" id="IPR027443">
    <property type="entry name" value="IPNS-like_sf"/>
</dbReference>
<keyword evidence="2" id="KW-0560">Oxidoreductase</keyword>
<dbReference type="STRING" id="264951.A0A443HS92"/>
<proteinExistence type="inferred from homology"/>
<name>A0A443HS92_BYSSP</name>
<dbReference type="Gene3D" id="2.60.120.330">
    <property type="entry name" value="B-lactam Antibiotic, Isopenicillin N Synthase, Chain"/>
    <property type="match status" value="1"/>
</dbReference>
<dbReference type="InterPro" id="IPR026992">
    <property type="entry name" value="DIOX_N"/>
</dbReference>
<dbReference type="GeneID" id="39600164"/>
<keyword evidence="2" id="KW-0408">Iron</keyword>
<dbReference type="GO" id="GO:0046872">
    <property type="term" value="F:metal ion binding"/>
    <property type="evidence" value="ECO:0007669"/>
    <property type="project" value="UniProtKB-KW"/>
</dbReference>
<organism evidence="4 5">
    <name type="scientific">Byssochlamys spectabilis</name>
    <name type="common">Paecilomyces variotii</name>
    <dbReference type="NCBI Taxonomy" id="264951"/>
    <lineage>
        <taxon>Eukaryota</taxon>
        <taxon>Fungi</taxon>
        <taxon>Dikarya</taxon>
        <taxon>Ascomycota</taxon>
        <taxon>Pezizomycotina</taxon>
        <taxon>Eurotiomycetes</taxon>
        <taxon>Eurotiomycetidae</taxon>
        <taxon>Eurotiales</taxon>
        <taxon>Thermoascaceae</taxon>
        <taxon>Paecilomyces</taxon>
    </lineage>
</organism>
<dbReference type="InterPro" id="IPR005123">
    <property type="entry name" value="Oxoglu/Fe-dep_dioxygenase_dom"/>
</dbReference>
<dbReference type="AlphaFoldDB" id="A0A443HS92"/>
<evidence type="ECO:0000313" key="4">
    <source>
        <dbReference type="EMBL" id="RWQ94706.1"/>
    </source>
</evidence>
<evidence type="ECO:0000259" key="3">
    <source>
        <dbReference type="PROSITE" id="PS51471"/>
    </source>
</evidence>
<keyword evidence="5" id="KW-1185">Reference proteome</keyword>
<comment type="caution">
    <text evidence="4">The sequence shown here is derived from an EMBL/GenBank/DDBJ whole genome shotgun (WGS) entry which is preliminary data.</text>
</comment>
<dbReference type="GO" id="GO:0044283">
    <property type="term" value="P:small molecule biosynthetic process"/>
    <property type="evidence" value="ECO:0007669"/>
    <property type="project" value="UniProtKB-ARBA"/>
</dbReference>
<evidence type="ECO:0000256" key="1">
    <source>
        <dbReference type="ARBA" id="ARBA00008056"/>
    </source>
</evidence>
<gene>
    <name evidence="4" type="ORF">C8Q69DRAFT_471164</name>
</gene>
<dbReference type="PRINTS" id="PR00682">
    <property type="entry name" value="IPNSYNTHASE"/>
</dbReference>
<dbReference type="Pfam" id="PF03171">
    <property type="entry name" value="2OG-FeII_Oxy"/>
    <property type="match status" value="1"/>
</dbReference>